<feature type="transmembrane region" description="Helical" evidence="7">
    <location>
        <begin position="276"/>
        <end position="295"/>
    </location>
</feature>
<gene>
    <name evidence="9" type="ORF">EWH70_21745</name>
</gene>
<organism evidence="9 10">
    <name type="scientific">Amycolatopsis suaedae</name>
    <dbReference type="NCBI Taxonomy" id="2510978"/>
    <lineage>
        <taxon>Bacteria</taxon>
        <taxon>Bacillati</taxon>
        <taxon>Actinomycetota</taxon>
        <taxon>Actinomycetes</taxon>
        <taxon>Pseudonocardiales</taxon>
        <taxon>Pseudonocardiaceae</taxon>
        <taxon>Amycolatopsis</taxon>
    </lineage>
</organism>
<dbReference type="CDD" id="cd06173">
    <property type="entry name" value="MFS_MefA_like"/>
    <property type="match status" value="1"/>
</dbReference>
<feature type="domain" description="Major facilitator superfamily (MFS) profile" evidence="8">
    <location>
        <begin position="7"/>
        <end position="389"/>
    </location>
</feature>
<dbReference type="Proteomes" id="UP000292003">
    <property type="component" value="Unassembled WGS sequence"/>
</dbReference>
<keyword evidence="5 7" id="KW-1133">Transmembrane helix</keyword>
<protein>
    <submittedName>
        <fullName evidence="9">MFS transporter</fullName>
    </submittedName>
</protein>
<dbReference type="GO" id="GO:0005886">
    <property type="term" value="C:plasma membrane"/>
    <property type="evidence" value="ECO:0007669"/>
    <property type="project" value="UniProtKB-SubCell"/>
</dbReference>
<dbReference type="OrthoDB" id="145388at2"/>
<dbReference type="AlphaFoldDB" id="A0A4Q7J3N6"/>
<name>A0A4Q7J3N6_9PSEU</name>
<feature type="transmembrane region" description="Helical" evidence="7">
    <location>
        <begin position="214"/>
        <end position="238"/>
    </location>
</feature>
<keyword evidence="10" id="KW-1185">Reference proteome</keyword>
<dbReference type="InterPro" id="IPR020846">
    <property type="entry name" value="MFS_dom"/>
</dbReference>
<evidence type="ECO:0000313" key="10">
    <source>
        <dbReference type="Proteomes" id="UP000292003"/>
    </source>
</evidence>
<dbReference type="SUPFAM" id="SSF103473">
    <property type="entry name" value="MFS general substrate transporter"/>
    <property type="match status" value="1"/>
</dbReference>
<dbReference type="Gene3D" id="1.20.1250.20">
    <property type="entry name" value="MFS general substrate transporter like domains"/>
    <property type="match status" value="1"/>
</dbReference>
<dbReference type="PROSITE" id="PS50850">
    <property type="entry name" value="MFS"/>
    <property type="match status" value="1"/>
</dbReference>
<feature type="transmembrane region" description="Helical" evidence="7">
    <location>
        <begin position="301"/>
        <end position="321"/>
    </location>
</feature>
<evidence type="ECO:0000256" key="3">
    <source>
        <dbReference type="ARBA" id="ARBA00022475"/>
    </source>
</evidence>
<keyword evidence="4 7" id="KW-0812">Transmembrane</keyword>
<evidence type="ECO:0000256" key="5">
    <source>
        <dbReference type="ARBA" id="ARBA00022989"/>
    </source>
</evidence>
<evidence type="ECO:0000256" key="7">
    <source>
        <dbReference type="SAM" id="Phobius"/>
    </source>
</evidence>
<feature type="transmembrane region" description="Helical" evidence="7">
    <location>
        <begin position="250"/>
        <end position="269"/>
    </location>
</feature>
<keyword evidence="6 7" id="KW-0472">Membrane</keyword>
<evidence type="ECO:0000313" key="9">
    <source>
        <dbReference type="EMBL" id="RZQ61599.1"/>
    </source>
</evidence>
<dbReference type="PANTHER" id="PTHR23513">
    <property type="entry name" value="INTEGRAL MEMBRANE EFFLUX PROTEIN-RELATED"/>
    <property type="match status" value="1"/>
</dbReference>
<proteinExistence type="predicted"/>
<comment type="caution">
    <text evidence="9">The sequence shown here is derived from an EMBL/GenBank/DDBJ whole genome shotgun (WGS) entry which is preliminary data.</text>
</comment>
<evidence type="ECO:0000256" key="2">
    <source>
        <dbReference type="ARBA" id="ARBA00022448"/>
    </source>
</evidence>
<dbReference type="InterPro" id="IPR010290">
    <property type="entry name" value="TM_effector"/>
</dbReference>
<feature type="transmembrane region" description="Helical" evidence="7">
    <location>
        <begin position="39"/>
        <end position="61"/>
    </location>
</feature>
<evidence type="ECO:0000256" key="6">
    <source>
        <dbReference type="ARBA" id="ARBA00023136"/>
    </source>
</evidence>
<sequence length="400" mass="41898">MGETPSMFWRLLTASGLSNLADGLVKVSLPLVAVQFTHSPALIAGLAFAVTVPWLLFALPAGALADRLDRRLAMIGANAVRATAIGCLAFGAGSIWLLYAVAFAIGTAETIHDTAAQSILPQVVPRTDLSRANGRLFAVEFTANEFAGPPIAGVLVAAGSTLAFATPAGLWFLALGALLLVRGRFRVERATRTTLRADIAEGLRFLWRNRLLRTLAVMVGAINLVTSAVFGVFVLYAVGPMGLSEQAYGLLMACTAAGSVAGSFAAGFLERRIGRARSLVLTILCATAMVGVPAFTNGHLAVGSALFVGGAGIMVWNVITVSLRQRVTPDRLLGRLSSAYRLVAWGTMPLGAAIGGLLAQFAGVRVVFVAGALVLLAQLAAMRIVTDRRMDEAERDAIEP</sequence>
<reference evidence="9 10" key="1">
    <citation type="submission" date="2019-02" db="EMBL/GenBank/DDBJ databases">
        <title>Draft genome sequence of Amycolatopsis sp. 8-3EHSu isolated from roots of Suaeda maritima.</title>
        <authorList>
            <person name="Duangmal K."/>
            <person name="Chantavorakit T."/>
        </authorList>
    </citation>
    <scope>NUCLEOTIDE SEQUENCE [LARGE SCALE GENOMIC DNA]</scope>
    <source>
        <strain evidence="9 10">8-3EHSu</strain>
    </source>
</reference>
<comment type="subcellular location">
    <subcellularLocation>
        <location evidence="1">Cell membrane</location>
        <topology evidence="1">Multi-pass membrane protein</topology>
    </subcellularLocation>
</comment>
<keyword evidence="3" id="KW-1003">Cell membrane</keyword>
<feature type="transmembrane region" description="Helical" evidence="7">
    <location>
        <begin position="367"/>
        <end position="385"/>
    </location>
</feature>
<dbReference type="GO" id="GO:0022857">
    <property type="term" value="F:transmembrane transporter activity"/>
    <property type="evidence" value="ECO:0007669"/>
    <property type="project" value="InterPro"/>
</dbReference>
<feature type="transmembrane region" description="Helical" evidence="7">
    <location>
        <begin position="82"/>
        <end position="105"/>
    </location>
</feature>
<keyword evidence="2" id="KW-0813">Transport</keyword>
<evidence type="ECO:0000256" key="4">
    <source>
        <dbReference type="ARBA" id="ARBA00022692"/>
    </source>
</evidence>
<dbReference type="EMBL" id="SFCC01000011">
    <property type="protein sequence ID" value="RZQ61599.1"/>
    <property type="molecule type" value="Genomic_DNA"/>
</dbReference>
<dbReference type="PANTHER" id="PTHR23513:SF6">
    <property type="entry name" value="MAJOR FACILITATOR SUPERFAMILY ASSOCIATED DOMAIN-CONTAINING PROTEIN"/>
    <property type="match status" value="1"/>
</dbReference>
<feature type="transmembrane region" description="Helical" evidence="7">
    <location>
        <begin position="342"/>
        <end position="361"/>
    </location>
</feature>
<evidence type="ECO:0000256" key="1">
    <source>
        <dbReference type="ARBA" id="ARBA00004651"/>
    </source>
</evidence>
<accession>A0A4Q7J3N6</accession>
<evidence type="ECO:0000259" key="8">
    <source>
        <dbReference type="PROSITE" id="PS50850"/>
    </source>
</evidence>
<feature type="transmembrane region" description="Helical" evidence="7">
    <location>
        <begin position="151"/>
        <end position="181"/>
    </location>
</feature>
<dbReference type="InterPro" id="IPR036259">
    <property type="entry name" value="MFS_trans_sf"/>
</dbReference>
<dbReference type="Pfam" id="PF05977">
    <property type="entry name" value="MFS_3"/>
    <property type="match status" value="1"/>
</dbReference>